<evidence type="ECO:0000313" key="2">
    <source>
        <dbReference type="Proteomes" id="UP000054018"/>
    </source>
</evidence>
<keyword evidence="2" id="KW-1185">Reference proteome</keyword>
<evidence type="ECO:0000313" key="1">
    <source>
        <dbReference type="EMBL" id="KIK12091.1"/>
    </source>
</evidence>
<sequence>MPPSSMYNRKRYGVSSNHKRLIKILLKKGFSSPGNTAPMIVVIDFDGFDTIPG</sequence>
<gene>
    <name evidence="1" type="ORF">PISMIDRAFT_689805</name>
</gene>
<dbReference type="Proteomes" id="UP000054018">
    <property type="component" value="Unassembled WGS sequence"/>
</dbReference>
<name>A0A0C9Y510_9AGAM</name>
<organism evidence="1 2">
    <name type="scientific">Pisolithus microcarpus 441</name>
    <dbReference type="NCBI Taxonomy" id="765257"/>
    <lineage>
        <taxon>Eukaryota</taxon>
        <taxon>Fungi</taxon>
        <taxon>Dikarya</taxon>
        <taxon>Basidiomycota</taxon>
        <taxon>Agaricomycotina</taxon>
        <taxon>Agaricomycetes</taxon>
        <taxon>Agaricomycetidae</taxon>
        <taxon>Boletales</taxon>
        <taxon>Sclerodermatineae</taxon>
        <taxon>Pisolithaceae</taxon>
        <taxon>Pisolithus</taxon>
    </lineage>
</organism>
<reference evidence="2" key="2">
    <citation type="submission" date="2015-01" db="EMBL/GenBank/DDBJ databases">
        <title>Evolutionary Origins and Diversification of the Mycorrhizal Mutualists.</title>
        <authorList>
            <consortium name="DOE Joint Genome Institute"/>
            <consortium name="Mycorrhizal Genomics Consortium"/>
            <person name="Kohler A."/>
            <person name="Kuo A."/>
            <person name="Nagy L.G."/>
            <person name="Floudas D."/>
            <person name="Copeland A."/>
            <person name="Barry K.W."/>
            <person name="Cichocki N."/>
            <person name="Veneault-Fourrey C."/>
            <person name="LaButti K."/>
            <person name="Lindquist E.A."/>
            <person name="Lipzen A."/>
            <person name="Lundell T."/>
            <person name="Morin E."/>
            <person name="Murat C."/>
            <person name="Riley R."/>
            <person name="Ohm R."/>
            <person name="Sun H."/>
            <person name="Tunlid A."/>
            <person name="Henrissat B."/>
            <person name="Grigoriev I.V."/>
            <person name="Hibbett D.S."/>
            <person name="Martin F."/>
        </authorList>
    </citation>
    <scope>NUCLEOTIDE SEQUENCE [LARGE SCALE GENOMIC DNA]</scope>
    <source>
        <strain evidence="2">441</strain>
    </source>
</reference>
<dbReference type="AlphaFoldDB" id="A0A0C9Y510"/>
<dbReference type="HOGENOM" id="CLU_3074374_0_0_1"/>
<dbReference type="EMBL" id="KN834117">
    <property type="protein sequence ID" value="KIK12091.1"/>
    <property type="molecule type" value="Genomic_DNA"/>
</dbReference>
<accession>A0A0C9Y510</accession>
<feature type="non-terminal residue" evidence="1">
    <location>
        <position position="53"/>
    </location>
</feature>
<reference evidence="1 2" key="1">
    <citation type="submission" date="2014-04" db="EMBL/GenBank/DDBJ databases">
        <authorList>
            <consortium name="DOE Joint Genome Institute"/>
            <person name="Kuo A."/>
            <person name="Kohler A."/>
            <person name="Costa M.D."/>
            <person name="Nagy L.G."/>
            <person name="Floudas D."/>
            <person name="Copeland A."/>
            <person name="Barry K.W."/>
            <person name="Cichocki N."/>
            <person name="Veneault-Fourrey C."/>
            <person name="LaButti K."/>
            <person name="Lindquist E.A."/>
            <person name="Lipzen A."/>
            <person name="Lundell T."/>
            <person name="Morin E."/>
            <person name="Murat C."/>
            <person name="Sun H."/>
            <person name="Tunlid A."/>
            <person name="Henrissat B."/>
            <person name="Grigoriev I.V."/>
            <person name="Hibbett D.S."/>
            <person name="Martin F."/>
            <person name="Nordberg H.P."/>
            <person name="Cantor M.N."/>
            <person name="Hua S.X."/>
        </authorList>
    </citation>
    <scope>NUCLEOTIDE SEQUENCE [LARGE SCALE GENOMIC DNA]</scope>
    <source>
        <strain evidence="1 2">441</strain>
    </source>
</reference>
<protein>
    <submittedName>
        <fullName evidence="1">Uncharacterized protein</fullName>
    </submittedName>
</protein>
<proteinExistence type="predicted"/>